<reference evidence="1 2" key="1">
    <citation type="submission" date="2016-07" db="EMBL/GenBank/DDBJ databases">
        <title>Pervasive Adenine N6-methylation of Active Genes in Fungi.</title>
        <authorList>
            <consortium name="DOE Joint Genome Institute"/>
            <person name="Mondo S.J."/>
            <person name="Dannebaum R.O."/>
            <person name="Kuo R.C."/>
            <person name="Labutti K."/>
            <person name="Haridas S."/>
            <person name="Kuo A."/>
            <person name="Salamov A."/>
            <person name="Ahrendt S.R."/>
            <person name="Lipzen A."/>
            <person name="Sullivan W."/>
            <person name="Andreopoulos W.B."/>
            <person name="Clum A."/>
            <person name="Lindquist E."/>
            <person name="Daum C."/>
            <person name="Ramamoorthy G.K."/>
            <person name="Gryganskyi A."/>
            <person name="Culley D."/>
            <person name="Magnuson J.K."/>
            <person name="James T.Y."/>
            <person name="O'Malley M.A."/>
            <person name="Stajich J.E."/>
            <person name="Spatafora J.W."/>
            <person name="Visel A."/>
            <person name="Grigoriev I.V."/>
        </authorList>
    </citation>
    <scope>NUCLEOTIDE SEQUENCE [LARGE SCALE GENOMIC DNA]</scope>
    <source>
        <strain evidence="1 2">CBS 129021</strain>
    </source>
</reference>
<dbReference type="GeneID" id="63770270"/>
<dbReference type="InParanoid" id="A0A1Y2E1K0"/>
<dbReference type="RefSeq" id="XP_040716531.1">
    <property type="nucleotide sequence ID" value="XM_040854058.1"/>
</dbReference>
<proteinExistence type="predicted"/>
<evidence type="ECO:0000313" key="2">
    <source>
        <dbReference type="Proteomes" id="UP000193689"/>
    </source>
</evidence>
<accession>A0A1Y2E1K0</accession>
<protein>
    <submittedName>
        <fullName evidence="1">Uncharacterized protein</fullName>
    </submittedName>
</protein>
<name>A0A1Y2E1K0_9PEZI</name>
<dbReference type="AlphaFoldDB" id="A0A1Y2E1K0"/>
<gene>
    <name evidence="1" type="ORF">BCR38DRAFT_196341</name>
</gene>
<organism evidence="1 2">
    <name type="scientific">Pseudomassariella vexata</name>
    <dbReference type="NCBI Taxonomy" id="1141098"/>
    <lineage>
        <taxon>Eukaryota</taxon>
        <taxon>Fungi</taxon>
        <taxon>Dikarya</taxon>
        <taxon>Ascomycota</taxon>
        <taxon>Pezizomycotina</taxon>
        <taxon>Sordariomycetes</taxon>
        <taxon>Xylariomycetidae</taxon>
        <taxon>Amphisphaeriales</taxon>
        <taxon>Pseudomassariaceae</taxon>
        <taxon>Pseudomassariella</taxon>
    </lineage>
</organism>
<dbReference type="Proteomes" id="UP000193689">
    <property type="component" value="Unassembled WGS sequence"/>
</dbReference>
<sequence length="168" mass="19043">MKRWKCSLYCVLKEMHPTLKLLLSCSLCGRKYNGLNPPFATRSSPYPDFKTRLEGQCPRTSWAEVASSRNIVRVHCGIFAHIWAQCSVVDTTSGTNALTYYIVYMFHMAGLTGHNTDRHVGGTWGQSLKSYHCLLLSVHRHTCLYMGLSRTPTPLSSDHSIRNANYRT</sequence>
<evidence type="ECO:0000313" key="1">
    <source>
        <dbReference type="EMBL" id="ORY65379.1"/>
    </source>
</evidence>
<dbReference type="EMBL" id="MCFJ01000006">
    <property type="protein sequence ID" value="ORY65379.1"/>
    <property type="molecule type" value="Genomic_DNA"/>
</dbReference>
<comment type="caution">
    <text evidence="1">The sequence shown here is derived from an EMBL/GenBank/DDBJ whole genome shotgun (WGS) entry which is preliminary data.</text>
</comment>
<keyword evidence="2" id="KW-1185">Reference proteome</keyword>